<dbReference type="RefSeq" id="XP_002429471.1">
    <property type="nucleotide sequence ID" value="XM_002429426.1"/>
</dbReference>
<organism>
    <name type="scientific">Pediculus humanus subsp. corporis</name>
    <name type="common">Body louse</name>
    <dbReference type="NCBI Taxonomy" id="121224"/>
    <lineage>
        <taxon>Eukaryota</taxon>
        <taxon>Metazoa</taxon>
        <taxon>Ecdysozoa</taxon>
        <taxon>Arthropoda</taxon>
        <taxon>Hexapoda</taxon>
        <taxon>Insecta</taxon>
        <taxon>Pterygota</taxon>
        <taxon>Neoptera</taxon>
        <taxon>Paraneoptera</taxon>
        <taxon>Psocodea</taxon>
        <taxon>Troctomorpha</taxon>
        <taxon>Phthiraptera</taxon>
        <taxon>Anoplura</taxon>
        <taxon>Pediculidae</taxon>
        <taxon>Pediculus</taxon>
    </lineage>
</organism>
<name>E0VTK6_PEDHC</name>
<dbReference type="OrthoDB" id="200954at2759"/>
<keyword evidence="4 7" id="KW-0472">Membrane</keyword>
<dbReference type="PANTHER" id="PTHR16950">
    <property type="entry name" value="ZINC TRANSPORTER SLC39A7 HISTIDINE-RICH MEMBRANE PROTEIN KE4"/>
    <property type="match status" value="1"/>
</dbReference>
<accession>E0VTK6</accession>
<keyword evidence="2 7" id="KW-0812">Transmembrane</keyword>
<comment type="similarity">
    <text evidence="5">Belongs to the ZIP transporter (TC 2.A.5) family. KE4/Catsup subfamily.</text>
</comment>
<dbReference type="GO" id="GO:0006882">
    <property type="term" value="P:intracellular zinc ion homeostasis"/>
    <property type="evidence" value="ECO:0007669"/>
    <property type="project" value="TreeGrafter"/>
</dbReference>
<gene>
    <name evidence="9" type="primary">8230460</name>
    <name evidence="8" type="ORF">Phum_PHUM433950</name>
</gene>
<feature type="transmembrane region" description="Helical" evidence="7">
    <location>
        <begin position="342"/>
        <end position="359"/>
    </location>
</feature>
<feature type="transmembrane region" description="Helical" evidence="7">
    <location>
        <begin position="283"/>
        <end position="302"/>
    </location>
</feature>
<keyword evidence="3 7" id="KW-1133">Transmembrane helix</keyword>
<dbReference type="HOGENOM" id="CLU_015114_0_2_1"/>
<dbReference type="InterPro" id="IPR003689">
    <property type="entry name" value="ZIP"/>
</dbReference>
<evidence type="ECO:0000256" key="5">
    <source>
        <dbReference type="ARBA" id="ARBA00038485"/>
    </source>
</evidence>
<dbReference type="eggNOG" id="KOG2694">
    <property type="taxonomic scope" value="Eukaryota"/>
</dbReference>
<evidence type="ECO:0000256" key="1">
    <source>
        <dbReference type="ARBA" id="ARBA00004141"/>
    </source>
</evidence>
<dbReference type="EMBL" id="DS235767">
    <property type="protein sequence ID" value="EEB16733.1"/>
    <property type="molecule type" value="Genomic_DNA"/>
</dbReference>
<feature type="transmembrane region" description="Helical" evidence="7">
    <location>
        <begin position="46"/>
        <end position="66"/>
    </location>
</feature>
<evidence type="ECO:0000256" key="6">
    <source>
        <dbReference type="SAM" id="MobiDB-lite"/>
    </source>
</evidence>
<dbReference type="CTD" id="8230460"/>
<evidence type="ECO:0000313" key="9">
    <source>
        <dbReference type="EnsemblMetazoa" id="PHUM433950-PA"/>
    </source>
</evidence>
<dbReference type="OMA" id="HEVPHHI"/>
<dbReference type="AlphaFoldDB" id="E0VTK6"/>
<evidence type="ECO:0000313" key="10">
    <source>
        <dbReference type="Proteomes" id="UP000009046"/>
    </source>
</evidence>
<dbReference type="Proteomes" id="UP000009046">
    <property type="component" value="Unassembled WGS sequence"/>
</dbReference>
<dbReference type="GO" id="GO:0005385">
    <property type="term" value="F:zinc ion transmembrane transporter activity"/>
    <property type="evidence" value="ECO:0007669"/>
    <property type="project" value="TreeGrafter"/>
</dbReference>
<dbReference type="InParanoid" id="E0VTK6"/>
<dbReference type="PANTHER" id="PTHR16950:SF16">
    <property type="entry name" value="ZINC TRANSPORTER ZIP13"/>
    <property type="match status" value="1"/>
</dbReference>
<feature type="transmembrane region" description="Helical" evidence="7">
    <location>
        <begin position="308"/>
        <end position="330"/>
    </location>
</feature>
<evidence type="ECO:0000256" key="4">
    <source>
        <dbReference type="ARBA" id="ARBA00023136"/>
    </source>
</evidence>
<evidence type="ECO:0000256" key="3">
    <source>
        <dbReference type="ARBA" id="ARBA00022989"/>
    </source>
</evidence>
<dbReference type="GO" id="GO:0016020">
    <property type="term" value="C:membrane"/>
    <property type="evidence" value="ECO:0007669"/>
    <property type="project" value="UniProtKB-SubCell"/>
</dbReference>
<evidence type="ECO:0000313" key="8">
    <source>
        <dbReference type="EMBL" id="EEB16733.1"/>
    </source>
</evidence>
<evidence type="ECO:0000256" key="7">
    <source>
        <dbReference type="SAM" id="Phobius"/>
    </source>
</evidence>
<dbReference type="GeneID" id="8230460"/>
<protein>
    <recommendedName>
        <fullName evidence="11">Zinc transporter</fullName>
    </recommendedName>
</protein>
<evidence type="ECO:0000256" key="2">
    <source>
        <dbReference type="ARBA" id="ARBA00022692"/>
    </source>
</evidence>
<proteinExistence type="inferred from homology"/>
<sequence length="360" mass="39300">MNFYEEISNYSFIKNNKFDNVFCDLSETPLPEFLLKLFNSVNYCPWIFSLIGSMLVGLSGIFPLLVIPVEDGEKLKFGAGANRLRILLSFAVGGLLGDVFLHLLPEAWENGLKSGGGGKDDHSHPSLFSGVWVLVGMLVFVIVEKISSSLKLEEGGENDKEKIIIKNKVKVVRTEKNSSQSCTNNNNNNNSSSDKSLSCNGIVRNKPETENHYHISGYLNLMANSVDNFTHGLAIGGSFSISFKMGVLSTFAILIHELPHEIGDFAILLKSGFSRRDAAKAQICTALAGILGSMFAVLYGSSQSITSWILPFTAGGFLHIALVTVLPELVEEESKSESCKQMGSLFFGIGVMAFLIAFFE</sequence>
<reference evidence="9" key="3">
    <citation type="submission" date="2021-02" db="UniProtKB">
        <authorList>
            <consortium name="EnsemblMetazoa"/>
        </authorList>
    </citation>
    <scope>IDENTIFICATION</scope>
    <source>
        <strain evidence="9">USDA</strain>
    </source>
</reference>
<feature type="region of interest" description="Disordered" evidence="6">
    <location>
        <begin position="176"/>
        <end position="201"/>
    </location>
</feature>
<keyword evidence="10" id="KW-1185">Reference proteome</keyword>
<evidence type="ECO:0008006" key="11">
    <source>
        <dbReference type="Google" id="ProtNLM"/>
    </source>
</evidence>
<dbReference type="KEGG" id="phu:Phum_PHUM433950"/>
<reference evidence="8" key="1">
    <citation type="submission" date="2007-04" db="EMBL/GenBank/DDBJ databases">
        <title>Annotation of Pediculus humanus corporis strain USDA.</title>
        <authorList>
            <person name="Kirkness E."/>
            <person name="Hannick L."/>
            <person name="Hass B."/>
            <person name="Bruggner R."/>
            <person name="Lawson D."/>
            <person name="Bidwell S."/>
            <person name="Joardar V."/>
            <person name="Caler E."/>
            <person name="Walenz B."/>
            <person name="Inman J."/>
            <person name="Schobel S."/>
            <person name="Galinsky K."/>
            <person name="Amedeo P."/>
            <person name="Strausberg R."/>
        </authorList>
    </citation>
    <scope>NUCLEOTIDE SEQUENCE</scope>
    <source>
        <strain evidence="8">USDA</strain>
    </source>
</reference>
<dbReference type="FunCoup" id="E0VTK6">
    <property type="interactions" value="913"/>
</dbReference>
<reference evidence="8" key="2">
    <citation type="submission" date="2007-04" db="EMBL/GenBank/DDBJ databases">
        <title>The genome of the human body louse.</title>
        <authorList>
            <consortium name="The Human Body Louse Genome Consortium"/>
            <person name="Kirkness E."/>
            <person name="Walenz B."/>
            <person name="Hass B."/>
            <person name="Bruggner R."/>
            <person name="Strausberg R."/>
        </authorList>
    </citation>
    <scope>NUCLEOTIDE SEQUENCE</scope>
    <source>
        <strain evidence="8">USDA</strain>
    </source>
</reference>
<dbReference type="STRING" id="121224.E0VTK6"/>
<dbReference type="VEuPathDB" id="VectorBase:PHUM433950"/>
<dbReference type="EnsemblMetazoa" id="PHUM433950-RA">
    <property type="protein sequence ID" value="PHUM433950-PA"/>
    <property type="gene ID" value="PHUM433950"/>
</dbReference>
<feature type="transmembrane region" description="Helical" evidence="7">
    <location>
        <begin position="124"/>
        <end position="143"/>
    </location>
</feature>
<dbReference type="Pfam" id="PF02535">
    <property type="entry name" value="Zip"/>
    <property type="match status" value="1"/>
</dbReference>
<dbReference type="EMBL" id="AAZO01005301">
    <property type="status" value="NOT_ANNOTATED_CDS"/>
    <property type="molecule type" value="Genomic_DNA"/>
</dbReference>
<feature type="transmembrane region" description="Helical" evidence="7">
    <location>
        <begin position="86"/>
        <end position="104"/>
    </location>
</feature>
<comment type="subcellular location">
    <subcellularLocation>
        <location evidence="1">Membrane</location>
        <topology evidence="1">Multi-pass membrane protein</topology>
    </subcellularLocation>
</comment>
<feature type="compositionally biased region" description="Low complexity" evidence="6">
    <location>
        <begin position="177"/>
        <end position="200"/>
    </location>
</feature>